<keyword evidence="4" id="KW-1185">Reference proteome</keyword>
<feature type="compositionally biased region" description="Basic and acidic residues" evidence="1">
    <location>
        <begin position="267"/>
        <end position="283"/>
    </location>
</feature>
<sequence>MVTSLEVVLAKGGNEIIAFICNLVYILPFYNRFLGLVIEIHSICRDYKHHRLPTVIVGTTTLCVCGYLLTTFACYKPITKYYRHLSSFFQSSTELMLMAATVVIFFHLYGKREYFMDLCDLYPEDGQYSKLTNPLSSIQFFVYDVIPFLFCFLTLYEISGVLKGGTLSKLFLITPQHPSYNRVNYIELFETNDQIVADTSRLPTMIKKYGDTASTKTAPTMDETEVQRFGSAEQTTTGTKSTDKGSAERISSKAEGREIKATSSVRRQTDESKRRVKKDREGEFKAMLGTTIKNYNIDDKALVPTTHERKPKKNTS</sequence>
<evidence type="ECO:0000313" key="4">
    <source>
        <dbReference type="Proteomes" id="UP000053766"/>
    </source>
</evidence>
<evidence type="ECO:0000313" key="3">
    <source>
        <dbReference type="EMBL" id="KJH50839.1"/>
    </source>
</evidence>
<accession>A0A0D8Y4B4</accession>
<dbReference type="EMBL" id="KN716196">
    <property type="protein sequence ID" value="KJH50839.1"/>
    <property type="molecule type" value="Genomic_DNA"/>
</dbReference>
<feature type="transmembrane region" description="Helical" evidence="2">
    <location>
        <begin position="87"/>
        <end position="108"/>
    </location>
</feature>
<keyword evidence="2" id="KW-1133">Transmembrane helix</keyword>
<protein>
    <submittedName>
        <fullName evidence="3">Uncharacterized protein</fullName>
    </submittedName>
</protein>
<reference evidence="3 4" key="1">
    <citation type="submission" date="2013-11" db="EMBL/GenBank/DDBJ databases">
        <title>Draft genome of the bovine lungworm Dictyocaulus viviparus.</title>
        <authorList>
            <person name="Mitreva M."/>
        </authorList>
    </citation>
    <scope>NUCLEOTIDE SEQUENCE [LARGE SCALE GENOMIC DNA]</scope>
    <source>
        <strain evidence="3 4">HannoverDv2000</strain>
    </source>
</reference>
<gene>
    <name evidence="3" type="ORF">DICVIV_02989</name>
</gene>
<feature type="transmembrane region" description="Helical" evidence="2">
    <location>
        <begin position="12"/>
        <end position="30"/>
    </location>
</feature>
<feature type="transmembrane region" description="Helical" evidence="2">
    <location>
        <begin position="140"/>
        <end position="162"/>
    </location>
</feature>
<feature type="region of interest" description="Disordered" evidence="1">
    <location>
        <begin position="213"/>
        <end position="283"/>
    </location>
</feature>
<name>A0A0D8Y4B4_DICVI</name>
<feature type="compositionally biased region" description="Basic and acidic residues" evidence="1">
    <location>
        <begin position="241"/>
        <end position="260"/>
    </location>
</feature>
<feature type="region of interest" description="Disordered" evidence="1">
    <location>
        <begin position="295"/>
        <end position="316"/>
    </location>
</feature>
<keyword evidence="2" id="KW-0472">Membrane</keyword>
<evidence type="ECO:0000256" key="2">
    <source>
        <dbReference type="SAM" id="Phobius"/>
    </source>
</evidence>
<organism evidence="3 4">
    <name type="scientific">Dictyocaulus viviparus</name>
    <name type="common">Bovine lungworm</name>
    <dbReference type="NCBI Taxonomy" id="29172"/>
    <lineage>
        <taxon>Eukaryota</taxon>
        <taxon>Metazoa</taxon>
        <taxon>Ecdysozoa</taxon>
        <taxon>Nematoda</taxon>
        <taxon>Chromadorea</taxon>
        <taxon>Rhabditida</taxon>
        <taxon>Rhabditina</taxon>
        <taxon>Rhabditomorpha</taxon>
        <taxon>Strongyloidea</taxon>
        <taxon>Metastrongylidae</taxon>
        <taxon>Dictyocaulus</taxon>
    </lineage>
</organism>
<reference evidence="4" key="2">
    <citation type="journal article" date="2016" name="Sci. Rep.">
        <title>Dictyocaulus viviparus genome, variome and transcriptome elucidate lungworm biology and support future intervention.</title>
        <authorList>
            <person name="McNulty S.N."/>
            <person name="Strube C."/>
            <person name="Rosa B.A."/>
            <person name="Martin J.C."/>
            <person name="Tyagi R."/>
            <person name="Choi Y.J."/>
            <person name="Wang Q."/>
            <person name="Hallsworth Pepin K."/>
            <person name="Zhang X."/>
            <person name="Ozersky P."/>
            <person name="Wilson R.K."/>
            <person name="Sternberg P.W."/>
            <person name="Gasser R.B."/>
            <person name="Mitreva M."/>
        </authorList>
    </citation>
    <scope>NUCLEOTIDE SEQUENCE [LARGE SCALE GENOMIC DNA]</scope>
    <source>
        <strain evidence="4">HannoverDv2000</strain>
    </source>
</reference>
<feature type="transmembrane region" description="Helical" evidence="2">
    <location>
        <begin position="55"/>
        <end position="75"/>
    </location>
</feature>
<evidence type="ECO:0000256" key="1">
    <source>
        <dbReference type="SAM" id="MobiDB-lite"/>
    </source>
</evidence>
<dbReference type="OrthoDB" id="5875019at2759"/>
<keyword evidence="2" id="KW-0812">Transmembrane</keyword>
<dbReference type="AlphaFoldDB" id="A0A0D8Y4B4"/>
<proteinExistence type="predicted"/>
<dbReference type="Proteomes" id="UP000053766">
    <property type="component" value="Unassembled WGS sequence"/>
</dbReference>